<evidence type="ECO:0000256" key="9">
    <source>
        <dbReference type="ARBA" id="ARBA00049940"/>
    </source>
</evidence>
<proteinExistence type="inferred from homology"/>
<organism evidence="11 12">
    <name type="scientific">Cohnella nanjingensis</name>
    <dbReference type="NCBI Taxonomy" id="1387779"/>
    <lineage>
        <taxon>Bacteria</taxon>
        <taxon>Bacillati</taxon>
        <taxon>Bacillota</taxon>
        <taxon>Bacilli</taxon>
        <taxon>Bacillales</taxon>
        <taxon>Paenibacillaceae</taxon>
        <taxon>Cohnella</taxon>
    </lineage>
</organism>
<comment type="function">
    <text evidence="9 10">Fluoride-specific ion channel. Important for reducing fluoride concentration in the cell, thus reducing its toxicity.</text>
</comment>
<reference evidence="11 12" key="1">
    <citation type="submission" date="2020-08" db="EMBL/GenBank/DDBJ databases">
        <title>Cohnella phylogeny.</title>
        <authorList>
            <person name="Dunlap C."/>
        </authorList>
    </citation>
    <scope>NUCLEOTIDE SEQUENCE [LARGE SCALE GENOMIC DNA]</scope>
    <source>
        <strain evidence="11 12">DSM 28246</strain>
    </source>
</reference>
<dbReference type="RefSeq" id="WP_185142599.1">
    <property type="nucleotide sequence ID" value="NZ_JACJVP010000017.1"/>
</dbReference>
<feature type="transmembrane region" description="Helical" evidence="10">
    <location>
        <begin position="6"/>
        <end position="24"/>
    </location>
</feature>
<evidence type="ECO:0000256" key="1">
    <source>
        <dbReference type="ARBA" id="ARBA00004651"/>
    </source>
</evidence>
<comment type="catalytic activity">
    <reaction evidence="8">
        <text>fluoride(in) = fluoride(out)</text>
        <dbReference type="Rhea" id="RHEA:76159"/>
        <dbReference type="ChEBI" id="CHEBI:17051"/>
    </reaction>
    <physiologicalReaction direction="left-to-right" evidence="8">
        <dbReference type="Rhea" id="RHEA:76160"/>
    </physiologicalReaction>
</comment>
<dbReference type="EMBL" id="JACJVP010000017">
    <property type="protein sequence ID" value="MBB6671112.1"/>
    <property type="molecule type" value="Genomic_DNA"/>
</dbReference>
<evidence type="ECO:0000256" key="3">
    <source>
        <dbReference type="ARBA" id="ARBA00022692"/>
    </source>
</evidence>
<keyword evidence="10" id="KW-0915">Sodium</keyword>
<comment type="subcellular location">
    <subcellularLocation>
        <location evidence="1 10">Cell membrane</location>
        <topology evidence="1 10">Multi-pass membrane protein</topology>
    </subcellularLocation>
</comment>
<keyword evidence="5 10" id="KW-0472">Membrane</keyword>
<keyword evidence="6 10" id="KW-0407">Ion channel</keyword>
<keyword evidence="10" id="KW-0406">Ion transport</keyword>
<feature type="transmembrane region" description="Helical" evidence="10">
    <location>
        <begin position="64"/>
        <end position="83"/>
    </location>
</feature>
<evidence type="ECO:0000256" key="2">
    <source>
        <dbReference type="ARBA" id="ARBA00022475"/>
    </source>
</evidence>
<evidence type="ECO:0000256" key="8">
    <source>
        <dbReference type="ARBA" id="ARBA00035585"/>
    </source>
</evidence>
<keyword evidence="10" id="KW-0813">Transport</keyword>
<dbReference type="GO" id="GO:0140114">
    <property type="term" value="P:cellular detoxification of fluoride"/>
    <property type="evidence" value="ECO:0007669"/>
    <property type="project" value="UniProtKB-UniRule"/>
</dbReference>
<evidence type="ECO:0000256" key="10">
    <source>
        <dbReference type="HAMAP-Rule" id="MF_00454"/>
    </source>
</evidence>
<gene>
    <name evidence="10" type="primary">fluC</name>
    <name evidence="10" type="synonym">crcB</name>
    <name evidence="11" type="ORF">H7C19_10475</name>
</gene>
<comment type="caution">
    <text evidence="11">The sequence shown here is derived from an EMBL/GenBank/DDBJ whole genome shotgun (WGS) entry which is preliminary data.</text>
</comment>
<evidence type="ECO:0000256" key="5">
    <source>
        <dbReference type="ARBA" id="ARBA00023136"/>
    </source>
</evidence>
<dbReference type="InterPro" id="IPR003691">
    <property type="entry name" value="FluC"/>
</dbReference>
<keyword evidence="2 10" id="KW-1003">Cell membrane</keyword>
<dbReference type="Proteomes" id="UP000547209">
    <property type="component" value="Unassembled WGS sequence"/>
</dbReference>
<comment type="activity regulation">
    <text evidence="10">Na(+) is not transported, but it plays an essential structural role and its presence is essential for fluoride channel function.</text>
</comment>
<feature type="transmembrane region" description="Helical" evidence="10">
    <location>
        <begin position="99"/>
        <end position="120"/>
    </location>
</feature>
<dbReference type="PANTHER" id="PTHR28259">
    <property type="entry name" value="FLUORIDE EXPORT PROTEIN 1-RELATED"/>
    <property type="match status" value="1"/>
</dbReference>
<dbReference type="GO" id="GO:0005886">
    <property type="term" value="C:plasma membrane"/>
    <property type="evidence" value="ECO:0007669"/>
    <property type="project" value="UniProtKB-SubCell"/>
</dbReference>
<dbReference type="Pfam" id="PF02537">
    <property type="entry name" value="CRCB"/>
    <property type="match status" value="1"/>
</dbReference>
<evidence type="ECO:0000256" key="6">
    <source>
        <dbReference type="ARBA" id="ARBA00023303"/>
    </source>
</evidence>
<evidence type="ECO:0000256" key="4">
    <source>
        <dbReference type="ARBA" id="ARBA00022989"/>
    </source>
</evidence>
<feature type="binding site" evidence="10">
    <location>
        <position position="78"/>
    </location>
    <ligand>
        <name>Na(+)</name>
        <dbReference type="ChEBI" id="CHEBI:29101"/>
        <note>structural</note>
    </ligand>
</feature>
<feature type="binding site" evidence="10">
    <location>
        <position position="75"/>
    </location>
    <ligand>
        <name>Na(+)</name>
        <dbReference type="ChEBI" id="CHEBI:29101"/>
        <note>structural</note>
    </ligand>
</feature>
<keyword evidence="3 10" id="KW-0812">Transmembrane</keyword>
<keyword evidence="10" id="KW-0479">Metal-binding</keyword>
<evidence type="ECO:0000256" key="7">
    <source>
        <dbReference type="ARBA" id="ARBA00035120"/>
    </source>
</evidence>
<feature type="transmembrane region" description="Helical" evidence="10">
    <location>
        <begin position="36"/>
        <end position="58"/>
    </location>
</feature>
<keyword evidence="12" id="KW-1185">Reference proteome</keyword>
<accession>A0A7X0RP45</accession>
<protein>
    <recommendedName>
        <fullName evidence="10">Fluoride-specific ion channel FluC</fullName>
    </recommendedName>
</protein>
<sequence>MTHWQIAGLVGLGGTIGALLRYGASRYAALRKSKPHYATLAVNVCGSLAMGILAGLDWRDDQPATYAFLGTGILGGLTTYSTLNVQKATMRREGRGRQLAGYAAATYLGGWAAFAAGWTIGRAIR</sequence>
<dbReference type="PANTHER" id="PTHR28259:SF1">
    <property type="entry name" value="FLUORIDE EXPORT PROTEIN 1-RELATED"/>
    <property type="match status" value="1"/>
</dbReference>
<dbReference type="GO" id="GO:0062054">
    <property type="term" value="F:fluoride channel activity"/>
    <property type="evidence" value="ECO:0007669"/>
    <property type="project" value="UniProtKB-UniRule"/>
</dbReference>
<dbReference type="HAMAP" id="MF_00454">
    <property type="entry name" value="FluC"/>
    <property type="match status" value="1"/>
</dbReference>
<comment type="similarity">
    <text evidence="7 10">Belongs to the fluoride channel Fluc/FEX (TC 1.A.43) family.</text>
</comment>
<keyword evidence="4 10" id="KW-1133">Transmembrane helix</keyword>
<evidence type="ECO:0000313" key="11">
    <source>
        <dbReference type="EMBL" id="MBB6671112.1"/>
    </source>
</evidence>
<evidence type="ECO:0000313" key="12">
    <source>
        <dbReference type="Proteomes" id="UP000547209"/>
    </source>
</evidence>
<dbReference type="AlphaFoldDB" id="A0A7X0RP45"/>
<name>A0A7X0RP45_9BACL</name>
<dbReference type="GO" id="GO:0046872">
    <property type="term" value="F:metal ion binding"/>
    <property type="evidence" value="ECO:0007669"/>
    <property type="project" value="UniProtKB-KW"/>
</dbReference>